<keyword evidence="1" id="KW-0732">Signal</keyword>
<protein>
    <submittedName>
        <fullName evidence="2">Cell surface protein</fullName>
    </submittedName>
</protein>
<comment type="caution">
    <text evidence="2">The sequence shown here is derived from an EMBL/GenBank/DDBJ whole genome shotgun (WGS) entry which is preliminary data.</text>
</comment>
<keyword evidence="3" id="KW-1185">Reference proteome</keyword>
<dbReference type="OrthoDB" id="975810at2"/>
<name>A0A7K1GL40_9FLAO</name>
<dbReference type="PROSITE" id="PS51257">
    <property type="entry name" value="PROKAR_LIPOPROTEIN"/>
    <property type="match status" value="1"/>
</dbReference>
<evidence type="ECO:0000313" key="2">
    <source>
        <dbReference type="EMBL" id="MTH29536.1"/>
    </source>
</evidence>
<proteinExistence type="predicted"/>
<gene>
    <name evidence="2" type="ORF">GJV77_06315</name>
</gene>
<dbReference type="Proteomes" id="UP000488936">
    <property type="component" value="Unassembled WGS sequence"/>
</dbReference>
<dbReference type="RefSeq" id="WP_155035535.1">
    <property type="nucleotide sequence ID" value="NZ_JBHTIG010000038.1"/>
</dbReference>
<dbReference type="AlphaFoldDB" id="A0A7K1GL40"/>
<sequence>MKNYKFRLSTFALLCFSTVAFYSCSSDDNSDTSDPIPTENPLNLAPNYTVDRSKLVFIKPDLKHFTNPNLQWKVIEQKNVVKDSLISQDTQLDFVALKDGKYTIAVEAKDNKTTVNQEFDIIVQKESQPYSSKITKVFEYRPSYGQYVNKLPKYEEGDTQETMNQKAEDNLVNDKMITLGGFGGYVIFGFDHTIVNVPGKRDFRVLGNAFPNSSEPGIVMLAYDKNQNGKPDDDEWYEIKGSEYANPKTIHNYEITFYKPSAKLDAINKGFDEYIKYKNNQGEEGYKAKNSYHNQSYYPLWINEESITFKGSKLPNNATDIGGNGNNWKLPAYEYGYVDNHPKYHDESAFDIAWAIDKQGNSVKLPGIDFIKVYNAMDQEAGWFGETSTEVVGAWDLHEKGINIETRK</sequence>
<organism evidence="2 3">
    <name type="scientific">Myroides pelagicus</name>
    <dbReference type="NCBI Taxonomy" id="270914"/>
    <lineage>
        <taxon>Bacteria</taxon>
        <taxon>Pseudomonadati</taxon>
        <taxon>Bacteroidota</taxon>
        <taxon>Flavobacteriia</taxon>
        <taxon>Flavobacteriales</taxon>
        <taxon>Flavobacteriaceae</taxon>
        <taxon>Myroides</taxon>
    </lineage>
</organism>
<evidence type="ECO:0000256" key="1">
    <source>
        <dbReference type="SAM" id="SignalP"/>
    </source>
</evidence>
<accession>A0A7K1GL40</accession>
<feature type="chain" id="PRO_5029709799" evidence="1">
    <location>
        <begin position="23"/>
        <end position="408"/>
    </location>
</feature>
<feature type="signal peptide" evidence="1">
    <location>
        <begin position="1"/>
        <end position="22"/>
    </location>
</feature>
<evidence type="ECO:0000313" key="3">
    <source>
        <dbReference type="Proteomes" id="UP000488936"/>
    </source>
</evidence>
<reference evidence="2 3" key="1">
    <citation type="journal article" date="2006" name="Int. J. Syst. Evol. Microbiol.">
        <title>Myroides pelagicus sp. nov., isolated from seawater in Thailand.</title>
        <authorList>
            <person name="Yoon J."/>
            <person name="Maneerat S."/>
            <person name="Kawai F."/>
            <person name="Yokota A."/>
        </authorList>
    </citation>
    <scope>NUCLEOTIDE SEQUENCE [LARGE SCALE GENOMIC DNA]</scope>
    <source>
        <strain evidence="2 3">SM1T</strain>
    </source>
</reference>
<dbReference type="EMBL" id="WMJY01000010">
    <property type="protein sequence ID" value="MTH29536.1"/>
    <property type="molecule type" value="Genomic_DNA"/>
</dbReference>